<keyword evidence="1" id="KW-1133">Transmembrane helix</keyword>
<keyword evidence="1" id="KW-0812">Transmembrane</keyword>
<dbReference type="Proteomes" id="UP000745577">
    <property type="component" value="Unassembled WGS sequence"/>
</dbReference>
<evidence type="ECO:0000313" key="3">
    <source>
        <dbReference type="Proteomes" id="UP000745577"/>
    </source>
</evidence>
<evidence type="ECO:0000313" key="2">
    <source>
        <dbReference type="EMBL" id="MCA9379917.1"/>
    </source>
</evidence>
<proteinExistence type="predicted"/>
<gene>
    <name evidence="2" type="ORF">KC675_01930</name>
</gene>
<evidence type="ECO:0000256" key="1">
    <source>
        <dbReference type="SAM" id="Phobius"/>
    </source>
</evidence>
<keyword evidence="1" id="KW-0472">Membrane</keyword>
<comment type="caution">
    <text evidence="2">The sequence shown here is derived from an EMBL/GenBank/DDBJ whole genome shotgun (WGS) entry which is preliminary data.</text>
</comment>
<name>A0A955I8X0_9BACT</name>
<reference evidence="2" key="2">
    <citation type="journal article" date="2021" name="Microbiome">
        <title>Successional dynamics and alternative stable states in a saline activated sludge microbial community over 9 years.</title>
        <authorList>
            <person name="Wang Y."/>
            <person name="Ye J."/>
            <person name="Ju F."/>
            <person name="Liu L."/>
            <person name="Boyd J.A."/>
            <person name="Deng Y."/>
            <person name="Parks D.H."/>
            <person name="Jiang X."/>
            <person name="Yin X."/>
            <person name="Woodcroft B.J."/>
            <person name="Tyson G.W."/>
            <person name="Hugenholtz P."/>
            <person name="Polz M.F."/>
            <person name="Zhang T."/>
        </authorList>
    </citation>
    <scope>NUCLEOTIDE SEQUENCE</scope>
    <source>
        <strain evidence="2">HKST-UBA15</strain>
    </source>
</reference>
<sequence>MKKTYQGQILIILMLALAIISIMLVMISKNVRRDTLDQIQSEQYEEYYSAVEQELLKIISGQSPSCPETATSCDIELTGLQHLDGLSKRMLYVFKDEIINFSDIVVGKDKSITIPLDNYRNNLKFSWKGEVAWVVNIDYKIDRTGEYKTSQSIYDNFDIFNPNSPISCLNFTPYGTNSFEFDIKQCLNQEEPFEPYTPISIRMKPLMRGSDSTELSLLEPTSGLPPQAKVIIATAEIDDDLGNSPAIQLELQIPMKDPTLEILDYALRTNKTVSKPKP</sequence>
<accession>A0A955I8X0</accession>
<protein>
    <submittedName>
        <fullName evidence="2">Uncharacterized protein</fullName>
    </submittedName>
</protein>
<dbReference type="EMBL" id="JAGQLL010000017">
    <property type="protein sequence ID" value="MCA9379917.1"/>
    <property type="molecule type" value="Genomic_DNA"/>
</dbReference>
<reference evidence="2" key="1">
    <citation type="submission" date="2020-04" db="EMBL/GenBank/DDBJ databases">
        <authorList>
            <person name="Zhang T."/>
        </authorList>
    </citation>
    <scope>NUCLEOTIDE SEQUENCE</scope>
    <source>
        <strain evidence="2">HKST-UBA15</strain>
    </source>
</reference>
<dbReference type="AlphaFoldDB" id="A0A955I8X0"/>
<feature type="transmembrane region" description="Helical" evidence="1">
    <location>
        <begin position="6"/>
        <end position="27"/>
    </location>
</feature>
<organism evidence="2 3">
    <name type="scientific">Candidatus Dojkabacteria bacterium</name>
    <dbReference type="NCBI Taxonomy" id="2099670"/>
    <lineage>
        <taxon>Bacteria</taxon>
        <taxon>Candidatus Dojkabacteria</taxon>
    </lineage>
</organism>